<keyword evidence="1" id="KW-0472">Membrane</keyword>
<feature type="transmembrane region" description="Helical" evidence="1">
    <location>
        <begin position="175"/>
        <end position="193"/>
    </location>
</feature>
<feature type="transmembrane region" description="Helical" evidence="1">
    <location>
        <begin position="107"/>
        <end position="125"/>
    </location>
</feature>
<dbReference type="EMBL" id="FOFS01000001">
    <property type="protein sequence ID" value="SEP73406.1"/>
    <property type="molecule type" value="Genomic_DNA"/>
</dbReference>
<dbReference type="AlphaFoldDB" id="A0A1H9A9G8"/>
<accession>A0A1H9A9G8</accession>
<feature type="transmembrane region" description="Helical" evidence="1">
    <location>
        <begin position="77"/>
        <end position="95"/>
    </location>
</feature>
<evidence type="ECO:0000313" key="3">
    <source>
        <dbReference type="Proteomes" id="UP000199233"/>
    </source>
</evidence>
<dbReference type="Proteomes" id="UP000199233">
    <property type="component" value="Unassembled WGS sequence"/>
</dbReference>
<keyword evidence="3" id="KW-1185">Reference proteome</keyword>
<evidence type="ECO:0000256" key="1">
    <source>
        <dbReference type="SAM" id="Phobius"/>
    </source>
</evidence>
<proteinExistence type="predicted"/>
<protein>
    <submittedName>
        <fullName evidence="2">Uncharacterized protein</fullName>
    </submittedName>
</protein>
<feature type="transmembrane region" description="Helical" evidence="1">
    <location>
        <begin position="38"/>
        <end position="57"/>
    </location>
</feature>
<organism evidence="2 3">
    <name type="scientific">Solimonas aquatica</name>
    <dbReference type="NCBI Taxonomy" id="489703"/>
    <lineage>
        <taxon>Bacteria</taxon>
        <taxon>Pseudomonadati</taxon>
        <taxon>Pseudomonadota</taxon>
        <taxon>Gammaproteobacteria</taxon>
        <taxon>Nevskiales</taxon>
        <taxon>Nevskiaceae</taxon>
        <taxon>Solimonas</taxon>
    </lineage>
</organism>
<feature type="transmembrane region" description="Helical" evidence="1">
    <location>
        <begin position="132"/>
        <end position="155"/>
    </location>
</feature>
<keyword evidence="1" id="KW-0812">Transmembrane</keyword>
<keyword evidence="1" id="KW-1133">Transmembrane helix</keyword>
<reference evidence="2 3" key="1">
    <citation type="submission" date="2016-10" db="EMBL/GenBank/DDBJ databases">
        <authorList>
            <person name="de Groot N.N."/>
        </authorList>
    </citation>
    <scope>NUCLEOTIDE SEQUENCE [LARGE SCALE GENOMIC DNA]</scope>
    <source>
        <strain evidence="2 3">DSM 25927</strain>
    </source>
</reference>
<name>A0A1H9A9G8_9GAMM</name>
<evidence type="ECO:0000313" key="2">
    <source>
        <dbReference type="EMBL" id="SEP73406.1"/>
    </source>
</evidence>
<dbReference type="STRING" id="489703.SAMN04488038_101325"/>
<sequence>MWPHADSRRWLAAAVALWLALATPPLRASLESSMAWHMLMQLPLLAGVGYLAGVAWLQARSGSVAARTLKGTQSFNAGGATGIIAASFAMLLWMLPRGLDLARLDVAIDALKFATVPLAGLAIALSWPRLPVIARAVVHLEVIATFFRFGWGYLTAEQRLCLAYLTDDQARTGELLLWFGAIYAAAVTWRPLFGPAPRQQRELDKTA</sequence>
<gene>
    <name evidence="2" type="ORF">SAMN04488038_101325</name>
</gene>